<dbReference type="SMART" id="SM00312">
    <property type="entry name" value="PX"/>
    <property type="match status" value="1"/>
</dbReference>
<evidence type="ECO:0000256" key="2">
    <source>
        <dbReference type="ARBA" id="ARBA00022902"/>
    </source>
</evidence>
<dbReference type="InterPro" id="IPR011009">
    <property type="entry name" value="Kinase-like_dom_sf"/>
</dbReference>
<dbReference type="Pfam" id="PF00787">
    <property type="entry name" value="PX"/>
    <property type="match status" value="1"/>
</dbReference>
<accession>A0A7R8V5M6</accession>
<dbReference type="Proteomes" id="UP000594454">
    <property type="component" value="Chromosome 6"/>
</dbReference>
<reference evidence="6 7" key="1">
    <citation type="submission" date="2020-11" db="EMBL/GenBank/DDBJ databases">
        <authorList>
            <person name="Wallbank WR R."/>
            <person name="Pardo Diaz C."/>
            <person name="Kozak K."/>
            <person name="Martin S."/>
            <person name="Jiggins C."/>
            <person name="Moest M."/>
            <person name="Warren A I."/>
            <person name="Generalovic N T."/>
            <person name="Byers J.R.P. K."/>
            <person name="Montejo-Kovacevich G."/>
            <person name="Yen C E."/>
        </authorList>
    </citation>
    <scope>NUCLEOTIDE SEQUENCE [LARGE SCALE GENOMIC DNA]</scope>
</reference>
<dbReference type="Gene3D" id="1.10.510.10">
    <property type="entry name" value="Transferase(Phosphotransferase) domain 1"/>
    <property type="match status" value="1"/>
</dbReference>
<dbReference type="AlphaFoldDB" id="A0A7R8V5M6"/>
<feature type="region of interest" description="Disordered" evidence="3">
    <location>
        <begin position="447"/>
        <end position="470"/>
    </location>
</feature>
<gene>
    <name evidence="6" type="ORF">HERILL_LOCUS15410</name>
</gene>
<evidence type="ECO:0000313" key="7">
    <source>
        <dbReference type="Proteomes" id="UP000594454"/>
    </source>
</evidence>
<dbReference type="Gene3D" id="3.30.1520.10">
    <property type="entry name" value="Phox-like domain"/>
    <property type="match status" value="1"/>
</dbReference>
<dbReference type="GO" id="GO:0005524">
    <property type="term" value="F:ATP binding"/>
    <property type="evidence" value="ECO:0007669"/>
    <property type="project" value="InterPro"/>
</dbReference>
<dbReference type="InParanoid" id="A0A7R8V5M6"/>
<dbReference type="SUPFAM" id="SSF56112">
    <property type="entry name" value="Protein kinase-like (PK-like)"/>
    <property type="match status" value="1"/>
</dbReference>
<dbReference type="PROSITE" id="PS50011">
    <property type="entry name" value="PROTEIN_KINASE_DOM"/>
    <property type="match status" value="1"/>
</dbReference>
<evidence type="ECO:0000313" key="6">
    <source>
        <dbReference type="EMBL" id="CAD7093103.1"/>
    </source>
</evidence>
<keyword evidence="7" id="KW-1185">Reference proteome</keyword>
<dbReference type="CDD" id="cd06881">
    <property type="entry name" value="PX_SNX15_like"/>
    <property type="match status" value="1"/>
</dbReference>
<dbReference type="PROSITE" id="PS50195">
    <property type="entry name" value="PX"/>
    <property type="match status" value="1"/>
</dbReference>
<dbReference type="Gene3D" id="1.20.58.80">
    <property type="entry name" value="Phosphotransferase system, lactose/cellobiose-type IIA subunit"/>
    <property type="match status" value="1"/>
</dbReference>
<dbReference type="InterPro" id="IPR000719">
    <property type="entry name" value="Prot_kinase_dom"/>
</dbReference>
<keyword evidence="2" id="KW-0524">Neurogenesis</keyword>
<dbReference type="InterPro" id="IPR001683">
    <property type="entry name" value="PX_dom"/>
</dbReference>
<feature type="domain" description="Protein kinase" evidence="4">
    <location>
        <begin position="319"/>
        <end position="720"/>
    </location>
</feature>
<dbReference type="GO" id="GO:0035091">
    <property type="term" value="F:phosphatidylinositol binding"/>
    <property type="evidence" value="ECO:0007669"/>
    <property type="project" value="InterPro"/>
</dbReference>
<organism evidence="6 7">
    <name type="scientific">Hermetia illucens</name>
    <name type="common">Black soldier fly</name>
    <dbReference type="NCBI Taxonomy" id="343691"/>
    <lineage>
        <taxon>Eukaryota</taxon>
        <taxon>Metazoa</taxon>
        <taxon>Ecdysozoa</taxon>
        <taxon>Arthropoda</taxon>
        <taxon>Hexapoda</taxon>
        <taxon>Insecta</taxon>
        <taxon>Pterygota</taxon>
        <taxon>Neoptera</taxon>
        <taxon>Endopterygota</taxon>
        <taxon>Diptera</taxon>
        <taxon>Brachycera</taxon>
        <taxon>Stratiomyomorpha</taxon>
        <taxon>Stratiomyidae</taxon>
        <taxon>Hermetiinae</taxon>
        <taxon>Hermetia</taxon>
    </lineage>
</organism>
<protein>
    <recommendedName>
        <fullName evidence="8">Ribosomal protein S6 kinase delta-1</fullName>
    </recommendedName>
</protein>
<dbReference type="PANTHER" id="PTHR15508:SF8">
    <property type="entry name" value="LD24550P"/>
    <property type="match status" value="1"/>
</dbReference>
<evidence type="ECO:0000259" key="4">
    <source>
        <dbReference type="PROSITE" id="PS50011"/>
    </source>
</evidence>
<dbReference type="InterPro" id="IPR036181">
    <property type="entry name" value="MIT_dom_sf"/>
</dbReference>
<evidence type="ECO:0000256" key="3">
    <source>
        <dbReference type="SAM" id="MobiDB-lite"/>
    </source>
</evidence>
<evidence type="ECO:0000259" key="5">
    <source>
        <dbReference type="PROSITE" id="PS50195"/>
    </source>
</evidence>
<dbReference type="SMART" id="SM00220">
    <property type="entry name" value="S_TKc"/>
    <property type="match status" value="1"/>
</dbReference>
<dbReference type="InterPro" id="IPR036871">
    <property type="entry name" value="PX_dom_sf"/>
</dbReference>
<proteinExistence type="predicted"/>
<dbReference type="SMART" id="SM00745">
    <property type="entry name" value="MIT"/>
    <property type="match status" value="1"/>
</dbReference>
<dbReference type="OrthoDB" id="1278353at2759"/>
<name>A0A7R8V5M6_HERIL</name>
<dbReference type="Pfam" id="PF00069">
    <property type="entry name" value="Pkinase"/>
    <property type="match status" value="1"/>
</dbReference>
<evidence type="ECO:0008006" key="8">
    <source>
        <dbReference type="Google" id="ProtNLM"/>
    </source>
</evidence>
<sequence>MSVNLGGWIHSFAVTETSTHKKGHTIYKITSIVFPRSVPEALTCVTVWKRFREIKRLYRELAKRHKALHLRGQIPEAREPGLFKRFDPDVIAERKDYILRLLDFAAQHPALYKSHPFLTFFESGTQICETPSPVHGKSNIENICDNLDLPFQSTVQMIESMKETEGKSQLTPSFVESTLDQGQNNIEEPAPDNDNVSVEEDTTSLCSILQLNIHVDNDYIYEAAYEFSQAVQAEVNQNYKEAYRKYNAGIEKLLVGSKDDTNDDRKAIAKAKVAKYMSRAQELHERHLLQESDWRRRSLHLSTDDADSSEDILLERPWNQLSKFKVTRVIETVMQVQDVTNKSTYIMKTIQKPSTNTNSHSIFLPQNVPYMVKLFGFFQSDSTIFLLLQQAKGGKLFDYIKTYTPTGHVAKSLSEIFTDFHNKSPLDDNNKSNTDDSGFVDLLPECERDKNEDTPEIQDSFPKTPEENQSSIPSFVTLSQEMDVNDLVSCSQRLLQSVSNTLEQFKDLHIEQKEVDLAENKDQSENETKTTAIQNSHKKTEVDIIEDNYEKSHSPVKLIPSPKRHVVLPEVMIKQWARELLVAIESLHLKGIVLGDLHTRNILLGSKGQLLLSYFYQCAGFDAASQISISPRALDGFYIAPERPLTTKSDWWSFGVILFELLTGYTYKSCHPAGYNSYFEVQYPETVEISETAMDLLNGLLQPDPGFRFQVDGIKQHKFFEGTSWDDVRIAGVN</sequence>
<evidence type="ECO:0000256" key="1">
    <source>
        <dbReference type="ARBA" id="ARBA00022677"/>
    </source>
</evidence>
<dbReference type="PANTHER" id="PTHR15508">
    <property type="entry name" value="RIBOSOMAL PROTEIN S6 KINASE"/>
    <property type="match status" value="1"/>
</dbReference>
<dbReference type="InterPro" id="IPR007330">
    <property type="entry name" value="MIT_dom"/>
</dbReference>
<dbReference type="SUPFAM" id="SSF116846">
    <property type="entry name" value="MIT domain"/>
    <property type="match status" value="1"/>
</dbReference>
<dbReference type="SUPFAM" id="SSF64268">
    <property type="entry name" value="PX domain"/>
    <property type="match status" value="1"/>
</dbReference>
<feature type="domain" description="PX" evidence="5">
    <location>
        <begin position="1"/>
        <end position="128"/>
    </location>
</feature>
<dbReference type="OMA" id="TFRSDWW"/>
<dbReference type="EMBL" id="LR899014">
    <property type="protein sequence ID" value="CAD7093103.1"/>
    <property type="molecule type" value="Genomic_DNA"/>
</dbReference>
<dbReference type="GO" id="GO:0007399">
    <property type="term" value="P:nervous system development"/>
    <property type="evidence" value="ECO:0007669"/>
    <property type="project" value="UniProtKB-KW"/>
</dbReference>
<dbReference type="GO" id="GO:0004672">
    <property type="term" value="F:protein kinase activity"/>
    <property type="evidence" value="ECO:0007669"/>
    <property type="project" value="InterPro"/>
</dbReference>
<dbReference type="Pfam" id="PF04212">
    <property type="entry name" value="MIT"/>
    <property type="match status" value="1"/>
</dbReference>
<dbReference type="FunCoup" id="A0A7R8V5M6">
    <property type="interactions" value="1290"/>
</dbReference>
<keyword evidence="1" id="KW-0551">Lipid droplet</keyword>
<dbReference type="InterPro" id="IPR051866">
    <property type="entry name" value="Intracell_Sig-Traffick_Protein"/>
</dbReference>